<keyword evidence="3" id="KW-0479">Metal-binding</keyword>
<keyword evidence="4 8" id="KW-0378">Hydrolase</keyword>
<evidence type="ECO:0000256" key="3">
    <source>
        <dbReference type="ARBA" id="ARBA00022723"/>
    </source>
</evidence>
<dbReference type="PANTHER" id="PTHR12992:SF11">
    <property type="entry name" value="MITOCHONDRIAL COENZYME A DIPHOSPHATASE NUDT8"/>
    <property type="match status" value="1"/>
</dbReference>
<evidence type="ECO:0000256" key="2">
    <source>
        <dbReference type="ARBA" id="ARBA00001946"/>
    </source>
</evidence>
<evidence type="ECO:0000313" key="8">
    <source>
        <dbReference type="EMBL" id="AIE94264.1"/>
    </source>
</evidence>
<organism evidence="8">
    <name type="scientific">uncultured marine thaumarchaeote AD1000_44_E12</name>
    <dbReference type="NCBI Taxonomy" id="1455918"/>
    <lineage>
        <taxon>Archaea</taxon>
        <taxon>Nitrososphaerota</taxon>
        <taxon>environmental samples</taxon>
    </lineage>
</organism>
<feature type="domain" description="Nudix hydrolase" evidence="7">
    <location>
        <begin position="30"/>
        <end position="162"/>
    </location>
</feature>
<comment type="cofactor">
    <cofactor evidence="2">
        <name>Mg(2+)</name>
        <dbReference type="ChEBI" id="CHEBI:18420"/>
    </cofactor>
</comment>
<dbReference type="Gene3D" id="3.90.79.10">
    <property type="entry name" value="Nucleoside Triphosphate Pyrophosphohydrolase"/>
    <property type="match status" value="1"/>
</dbReference>
<dbReference type="CDD" id="cd03426">
    <property type="entry name" value="NUDIX_CoAse_Nudt7"/>
    <property type="match status" value="1"/>
</dbReference>
<dbReference type="EMBL" id="KF900419">
    <property type="protein sequence ID" value="AIE94264.1"/>
    <property type="molecule type" value="Genomic_DNA"/>
</dbReference>
<evidence type="ECO:0000256" key="4">
    <source>
        <dbReference type="ARBA" id="ARBA00022801"/>
    </source>
</evidence>
<comment type="cofactor">
    <cofactor evidence="1">
        <name>Mn(2+)</name>
        <dbReference type="ChEBI" id="CHEBI:29035"/>
    </cofactor>
</comment>
<keyword evidence="5" id="KW-0460">Magnesium</keyword>
<dbReference type="GO" id="GO:0046872">
    <property type="term" value="F:metal ion binding"/>
    <property type="evidence" value="ECO:0007669"/>
    <property type="project" value="UniProtKB-KW"/>
</dbReference>
<dbReference type="PROSITE" id="PS51462">
    <property type="entry name" value="NUDIX"/>
    <property type="match status" value="1"/>
</dbReference>
<evidence type="ECO:0000256" key="1">
    <source>
        <dbReference type="ARBA" id="ARBA00001936"/>
    </source>
</evidence>
<protein>
    <submittedName>
        <fullName evidence="8">NUDIX hydrolase</fullName>
    </submittedName>
</protein>
<dbReference type="PANTHER" id="PTHR12992">
    <property type="entry name" value="NUDIX HYDROLASE"/>
    <property type="match status" value="1"/>
</dbReference>
<evidence type="ECO:0000259" key="7">
    <source>
        <dbReference type="PROSITE" id="PS51462"/>
    </source>
</evidence>
<dbReference type="AlphaFoldDB" id="A0A075FSF9"/>
<dbReference type="GO" id="GO:0010945">
    <property type="term" value="F:coenzyme A diphosphatase activity"/>
    <property type="evidence" value="ECO:0007669"/>
    <property type="project" value="InterPro"/>
</dbReference>
<dbReference type="InterPro" id="IPR045121">
    <property type="entry name" value="CoAse"/>
</dbReference>
<reference evidence="8" key="1">
    <citation type="journal article" date="2014" name="Genome Biol. Evol.">
        <title>Pangenome evidence for extensive interdomain horizontal transfer affecting lineage core and shell genes in uncultured planktonic thaumarchaeota and euryarchaeota.</title>
        <authorList>
            <person name="Deschamps P."/>
            <person name="Zivanovic Y."/>
            <person name="Moreira D."/>
            <person name="Rodriguez-Valera F."/>
            <person name="Lopez-Garcia P."/>
        </authorList>
    </citation>
    <scope>NUCLEOTIDE SEQUENCE</scope>
</reference>
<evidence type="ECO:0000256" key="6">
    <source>
        <dbReference type="ARBA" id="ARBA00023211"/>
    </source>
</evidence>
<dbReference type="InterPro" id="IPR015797">
    <property type="entry name" value="NUDIX_hydrolase-like_dom_sf"/>
</dbReference>
<sequence>MLFYDMNIEKVRSALTSEIHATPPVEFDGNEIASVLIIIYGKSPFLIMTKKARNLKVHAGEIAFPGGKWCEKDQDLLETAIRETKEELCLDVSKEHVIGQLDNVITLNSKYRITPFIAILNTIPSLAANSEVESILHIPLVPFLNTMDDDDLPEHRSIKEMYTFTFEKYNVWGASARMLKQINTLLSQKNLP</sequence>
<proteinExistence type="predicted"/>
<accession>A0A075FSF9</accession>
<keyword evidence="6" id="KW-0464">Manganese</keyword>
<name>A0A075FSF9_9ARCH</name>
<dbReference type="Pfam" id="PF00293">
    <property type="entry name" value="NUDIX"/>
    <property type="match status" value="1"/>
</dbReference>
<evidence type="ECO:0000256" key="5">
    <source>
        <dbReference type="ARBA" id="ARBA00022842"/>
    </source>
</evidence>
<dbReference type="SUPFAM" id="SSF55811">
    <property type="entry name" value="Nudix"/>
    <property type="match status" value="1"/>
</dbReference>
<dbReference type="InterPro" id="IPR000086">
    <property type="entry name" value="NUDIX_hydrolase_dom"/>
</dbReference>